<proteinExistence type="predicted"/>
<dbReference type="EMBL" id="JBHLSS010000057">
    <property type="protein sequence ID" value="MFC0709915.1"/>
    <property type="molecule type" value="Genomic_DNA"/>
</dbReference>
<evidence type="ECO:0000313" key="2">
    <source>
        <dbReference type="Proteomes" id="UP001589891"/>
    </source>
</evidence>
<dbReference type="RefSeq" id="WP_376945383.1">
    <property type="nucleotide sequence ID" value="NZ_JBHLSS010000057.1"/>
</dbReference>
<organism evidence="1 2">
    <name type="scientific">Azorhizophilus paspali</name>
    <name type="common">Azotobacter paspali</name>
    <dbReference type="NCBI Taxonomy" id="69963"/>
    <lineage>
        <taxon>Bacteria</taxon>
        <taxon>Pseudomonadati</taxon>
        <taxon>Pseudomonadota</taxon>
        <taxon>Gammaproteobacteria</taxon>
        <taxon>Pseudomonadales</taxon>
        <taxon>Pseudomonadaceae</taxon>
        <taxon>Azorhizophilus</taxon>
    </lineage>
</organism>
<reference evidence="1 2" key="1">
    <citation type="submission" date="2024-09" db="EMBL/GenBank/DDBJ databases">
        <authorList>
            <person name="Sun Q."/>
            <person name="Mori K."/>
        </authorList>
    </citation>
    <scope>NUCLEOTIDE SEQUENCE [LARGE SCALE GENOMIC DNA]</scope>
    <source>
        <strain evidence="1 2">NCAIM B.01794</strain>
    </source>
</reference>
<dbReference type="Proteomes" id="UP001589891">
    <property type="component" value="Unassembled WGS sequence"/>
</dbReference>
<accession>A0ABV6SNQ0</accession>
<sequence>MKRQYDAYSDYTIKKAKALALNDGHTEQPIHLEWRNGAWHLLYPARNPVVTLARLRTKRFRRWLAGIRRRLAICTQHRILKELRHG</sequence>
<name>A0ABV6SNQ0_AZOPA</name>
<gene>
    <name evidence="1" type="ORF">ACFFGX_10060</name>
</gene>
<protein>
    <submittedName>
        <fullName evidence="1">Uncharacterized protein</fullName>
    </submittedName>
</protein>
<comment type="caution">
    <text evidence="1">The sequence shown here is derived from an EMBL/GenBank/DDBJ whole genome shotgun (WGS) entry which is preliminary data.</text>
</comment>
<keyword evidence="2" id="KW-1185">Reference proteome</keyword>
<evidence type="ECO:0000313" key="1">
    <source>
        <dbReference type="EMBL" id="MFC0709915.1"/>
    </source>
</evidence>